<dbReference type="EMBL" id="JBHDLN010000029">
    <property type="protein sequence ID" value="MFB0847045.1"/>
    <property type="molecule type" value="Genomic_DNA"/>
</dbReference>
<proteinExistence type="predicted"/>
<dbReference type="Proteomes" id="UP001575622">
    <property type="component" value="Unassembled WGS sequence"/>
</dbReference>
<protein>
    <submittedName>
        <fullName evidence="2">Holin-like toxin</fullName>
    </submittedName>
</protein>
<keyword evidence="3" id="KW-1185">Reference proteome</keyword>
<reference evidence="2 3" key="1">
    <citation type="submission" date="2024-09" db="EMBL/GenBank/DDBJ databases">
        <authorList>
            <person name="Makale K.P.P."/>
            <person name="Makhzoum A."/>
            <person name="Rantong G."/>
            <person name="Rahube T.O."/>
        </authorList>
    </citation>
    <scope>NUCLEOTIDE SEQUENCE [LARGE SCALE GENOMIC DNA]</scope>
    <source>
        <strain evidence="2 3">KM_D13</strain>
    </source>
</reference>
<keyword evidence="1" id="KW-0812">Transmembrane</keyword>
<evidence type="ECO:0000313" key="2">
    <source>
        <dbReference type="EMBL" id="MFB0847045.1"/>
    </source>
</evidence>
<keyword evidence="1" id="KW-1133">Transmembrane helix</keyword>
<feature type="transmembrane region" description="Helical" evidence="1">
    <location>
        <begin position="12"/>
        <end position="34"/>
    </location>
</feature>
<dbReference type="RefSeq" id="WP_373956961.1">
    <property type="nucleotide sequence ID" value="NZ_JBHDLN010000029.1"/>
</dbReference>
<gene>
    <name evidence="2" type="ORF">ACEU3E_33225</name>
</gene>
<evidence type="ECO:0000313" key="3">
    <source>
        <dbReference type="Proteomes" id="UP001575622"/>
    </source>
</evidence>
<keyword evidence="1" id="KW-0472">Membrane</keyword>
<comment type="caution">
    <text evidence="2">The sequence shown here is derived from an EMBL/GenBank/DDBJ whole genome shotgun (WGS) entry which is preliminary data.</text>
</comment>
<organism evidence="2 3">
    <name type="scientific">Paenibacillus oleatilyticus</name>
    <dbReference type="NCBI Taxonomy" id="2594886"/>
    <lineage>
        <taxon>Bacteria</taxon>
        <taxon>Bacillati</taxon>
        <taxon>Bacillota</taxon>
        <taxon>Bacilli</taxon>
        <taxon>Bacillales</taxon>
        <taxon>Paenibacillaceae</taxon>
        <taxon>Paenibacillus</taxon>
    </lineage>
</organism>
<dbReference type="Pfam" id="PF16935">
    <property type="entry name" value="Hol_Tox"/>
    <property type="match status" value="1"/>
</dbReference>
<name>A0ABV4VBN9_9BACL</name>
<evidence type="ECO:0000256" key="1">
    <source>
        <dbReference type="SAM" id="Phobius"/>
    </source>
</evidence>
<dbReference type="InterPro" id="IPR031616">
    <property type="entry name" value="BsrE-like"/>
</dbReference>
<sequence>MPVEVKDTLTLMIGFGMLLVALLTLIVNIIVALIQNKKK</sequence>
<accession>A0ABV4VBN9</accession>